<protein>
    <recommendedName>
        <fullName evidence="5">Lipoprotein</fullName>
    </recommendedName>
</protein>
<feature type="region of interest" description="Disordered" evidence="1">
    <location>
        <begin position="179"/>
        <end position="213"/>
    </location>
</feature>
<gene>
    <name evidence="3" type="ORF">GOB84_12465</name>
</gene>
<keyword evidence="4" id="KW-1185">Reference proteome</keyword>
<name>A0ABX0KAD7_9PROT</name>
<reference evidence="3 4" key="1">
    <citation type="journal article" date="2020" name="Int. J. Syst. Evol. Microbiol.">
        <title>Novel acetic acid bacteria from cider fermentations: Acetobacter conturbans sp. nov. and Acetobacter fallax sp. nov.</title>
        <authorList>
            <person name="Sombolestani A.S."/>
            <person name="Cleenwerck I."/>
            <person name="Cnockaert M."/>
            <person name="Borremans W."/>
            <person name="Wieme A.D."/>
            <person name="De Vuyst L."/>
            <person name="Vandamme P."/>
        </authorList>
    </citation>
    <scope>NUCLEOTIDE SEQUENCE [LARGE SCALE GENOMIC DNA]</scope>
    <source>
        <strain evidence="3 4">LMG 1637</strain>
    </source>
</reference>
<dbReference type="Proteomes" id="UP000615326">
    <property type="component" value="Unassembled WGS sequence"/>
</dbReference>
<accession>A0ABX0KAD7</accession>
<feature type="signal peptide" evidence="2">
    <location>
        <begin position="1"/>
        <end position="16"/>
    </location>
</feature>
<proteinExistence type="predicted"/>
<sequence>MIVTLCLLSVSCASHAPENAGQTPGLADAAWARKPGYTTVLLHGMERTDRFPEGKNCNVADHALMFPDTEYFRNWYRTHMSGHRIVAEMSKDAKTYLRLATREEGCLYRFTNLPAGNWGILINLSWYESGMMTSGRALVQSDEVPTGTGLTYGEMRIGPDQILIRRNFVLDEKQVPTNHHPFRPTIPQGLLEPWTDPKHEDPKPPVQHPYGVF</sequence>
<evidence type="ECO:0000313" key="3">
    <source>
        <dbReference type="EMBL" id="NHO33364.1"/>
    </source>
</evidence>
<evidence type="ECO:0000256" key="1">
    <source>
        <dbReference type="SAM" id="MobiDB-lite"/>
    </source>
</evidence>
<organism evidence="3 4">
    <name type="scientific">Acetobacter fallax</name>
    <dbReference type="NCBI Taxonomy" id="1737473"/>
    <lineage>
        <taxon>Bacteria</taxon>
        <taxon>Pseudomonadati</taxon>
        <taxon>Pseudomonadota</taxon>
        <taxon>Alphaproteobacteria</taxon>
        <taxon>Acetobacterales</taxon>
        <taxon>Acetobacteraceae</taxon>
        <taxon>Acetobacter</taxon>
    </lineage>
</organism>
<dbReference type="EMBL" id="WOSW01000026">
    <property type="protein sequence ID" value="NHO33364.1"/>
    <property type="molecule type" value="Genomic_DNA"/>
</dbReference>
<evidence type="ECO:0000256" key="2">
    <source>
        <dbReference type="SAM" id="SignalP"/>
    </source>
</evidence>
<evidence type="ECO:0000313" key="4">
    <source>
        <dbReference type="Proteomes" id="UP000615326"/>
    </source>
</evidence>
<dbReference type="RefSeq" id="WP_173577886.1">
    <property type="nucleotide sequence ID" value="NZ_WOSW01000026.1"/>
</dbReference>
<comment type="caution">
    <text evidence="3">The sequence shown here is derived from an EMBL/GenBank/DDBJ whole genome shotgun (WGS) entry which is preliminary data.</text>
</comment>
<keyword evidence="2" id="KW-0732">Signal</keyword>
<evidence type="ECO:0008006" key="5">
    <source>
        <dbReference type="Google" id="ProtNLM"/>
    </source>
</evidence>
<feature type="chain" id="PRO_5045145847" description="Lipoprotein" evidence="2">
    <location>
        <begin position="17"/>
        <end position="213"/>
    </location>
</feature>